<feature type="chain" id="PRO_5031390545" evidence="5">
    <location>
        <begin position="20"/>
        <end position="467"/>
    </location>
</feature>
<keyword evidence="3 4" id="KW-0408">Iron</keyword>
<dbReference type="EMBL" id="JACHVA010000127">
    <property type="protein sequence ID" value="MBC2603614.1"/>
    <property type="molecule type" value="Genomic_DNA"/>
</dbReference>
<dbReference type="Proteomes" id="UP000525652">
    <property type="component" value="Unassembled WGS sequence"/>
</dbReference>
<keyword evidence="1 4" id="KW-0349">Heme</keyword>
<accession>A0A7X1B113</accession>
<dbReference type="SUPFAM" id="SSF46626">
    <property type="entry name" value="Cytochrome c"/>
    <property type="match status" value="1"/>
</dbReference>
<organism evidence="7 8">
    <name type="scientific">Puniceicoccus vermicola</name>
    <dbReference type="NCBI Taxonomy" id="388746"/>
    <lineage>
        <taxon>Bacteria</taxon>
        <taxon>Pseudomonadati</taxon>
        <taxon>Verrucomicrobiota</taxon>
        <taxon>Opitutia</taxon>
        <taxon>Puniceicoccales</taxon>
        <taxon>Puniceicoccaceae</taxon>
        <taxon>Puniceicoccus</taxon>
    </lineage>
</organism>
<feature type="domain" description="Cytochrome c" evidence="6">
    <location>
        <begin position="22"/>
        <end position="101"/>
    </location>
</feature>
<dbReference type="PANTHER" id="PTHR19328:SF75">
    <property type="entry name" value="ALDOSE SUGAR DEHYDROGENASE YLII"/>
    <property type="match status" value="1"/>
</dbReference>
<evidence type="ECO:0000313" key="7">
    <source>
        <dbReference type="EMBL" id="MBC2603614.1"/>
    </source>
</evidence>
<keyword evidence="8" id="KW-1185">Reference proteome</keyword>
<dbReference type="PANTHER" id="PTHR19328">
    <property type="entry name" value="HEDGEHOG-INTERACTING PROTEIN"/>
    <property type="match status" value="1"/>
</dbReference>
<dbReference type="InterPro" id="IPR009056">
    <property type="entry name" value="Cyt_c-like_dom"/>
</dbReference>
<dbReference type="SUPFAM" id="SSF50952">
    <property type="entry name" value="Soluble quinoprotein glucose dehydrogenase"/>
    <property type="match status" value="1"/>
</dbReference>
<dbReference type="InterPro" id="IPR012938">
    <property type="entry name" value="Glc/Sorbosone_DH"/>
</dbReference>
<proteinExistence type="predicted"/>
<dbReference type="PROSITE" id="PS51007">
    <property type="entry name" value="CYTC"/>
    <property type="match status" value="1"/>
</dbReference>
<dbReference type="Gene3D" id="1.10.760.10">
    <property type="entry name" value="Cytochrome c-like domain"/>
    <property type="match status" value="1"/>
</dbReference>
<evidence type="ECO:0000259" key="6">
    <source>
        <dbReference type="PROSITE" id="PS51007"/>
    </source>
</evidence>
<reference evidence="7 8" key="1">
    <citation type="submission" date="2020-07" db="EMBL/GenBank/DDBJ databases">
        <authorList>
            <person name="Feng X."/>
        </authorList>
    </citation>
    <scope>NUCLEOTIDE SEQUENCE [LARGE SCALE GENOMIC DNA]</scope>
    <source>
        <strain evidence="7 8">JCM14086</strain>
    </source>
</reference>
<dbReference type="GO" id="GO:0046872">
    <property type="term" value="F:metal ion binding"/>
    <property type="evidence" value="ECO:0007669"/>
    <property type="project" value="UniProtKB-KW"/>
</dbReference>
<dbReference type="GO" id="GO:0009055">
    <property type="term" value="F:electron transfer activity"/>
    <property type="evidence" value="ECO:0007669"/>
    <property type="project" value="InterPro"/>
</dbReference>
<name>A0A7X1B113_9BACT</name>
<dbReference type="Gene3D" id="2.120.10.30">
    <property type="entry name" value="TolB, C-terminal domain"/>
    <property type="match status" value="1"/>
</dbReference>
<dbReference type="Pfam" id="PF07995">
    <property type="entry name" value="GSDH"/>
    <property type="match status" value="1"/>
</dbReference>
<dbReference type="InterPro" id="IPR011041">
    <property type="entry name" value="Quinoprot_gluc/sorb_DH_b-prop"/>
</dbReference>
<gene>
    <name evidence="7" type="ORF">H5P30_17675</name>
</gene>
<dbReference type="InterPro" id="IPR011042">
    <property type="entry name" value="6-blade_b-propeller_TolB-like"/>
</dbReference>
<keyword evidence="5" id="KW-0732">Signal</keyword>
<evidence type="ECO:0000256" key="4">
    <source>
        <dbReference type="PROSITE-ProRule" id="PRU00433"/>
    </source>
</evidence>
<evidence type="ECO:0000313" key="8">
    <source>
        <dbReference type="Proteomes" id="UP000525652"/>
    </source>
</evidence>
<dbReference type="GO" id="GO:0020037">
    <property type="term" value="F:heme binding"/>
    <property type="evidence" value="ECO:0007669"/>
    <property type="project" value="InterPro"/>
</dbReference>
<keyword evidence="2 4" id="KW-0479">Metal-binding</keyword>
<evidence type="ECO:0000256" key="5">
    <source>
        <dbReference type="SAM" id="SignalP"/>
    </source>
</evidence>
<sequence>MLSCRFLGLAPLFVFLVSAAWGAGTDIRQLYQNQCAGCHGEEMEGGGAPTMLDSEWRFGSEREAITSVIRDGRPAVGMPSFGETLSEEEIRGLVILIREMNADASPDPGAKAIRDGVFESDLHQFRMDVVAEDLELPWSMAFLPDGRWLIAERGGVLMVMDPSSGERLEIEGIPEVYARGQGGLLDIQTHPDYVENRWIYLSFSDPSEDGERGMTAIVRGRIQDGKWIDEEEIFRAPPEFYLSGGVHFGCRLVFQDGYLFFTIGERGRQDQAQDLSRPNGKVHRIYDDGRIPEDNPFVGEKGAFPSIWTYGNRNPQGLALDRKTGILWETEHGPRGGDELNIIEKGLNYGWPVVTYGMNYNGTPITGRTSAPGMKNPVTYWTPSLAVCGLAVYRGDAFPEWDGSLLSSSLSGEELRLLVLDGREVAGQEVLVNSLGRLRDVVVGPDGAVYLVCNNPGRIVKMSPVQD</sequence>
<evidence type="ECO:0000256" key="2">
    <source>
        <dbReference type="ARBA" id="ARBA00022723"/>
    </source>
</evidence>
<protein>
    <submittedName>
        <fullName evidence="7">PQQ-dependent sugar dehydrogenase</fullName>
    </submittedName>
</protein>
<comment type="caution">
    <text evidence="7">The sequence shown here is derived from an EMBL/GenBank/DDBJ whole genome shotgun (WGS) entry which is preliminary data.</text>
</comment>
<dbReference type="RefSeq" id="WP_185694236.1">
    <property type="nucleotide sequence ID" value="NZ_JACHVA010000127.1"/>
</dbReference>
<evidence type="ECO:0000256" key="1">
    <source>
        <dbReference type="ARBA" id="ARBA00022617"/>
    </source>
</evidence>
<dbReference type="InterPro" id="IPR036909">
    <property type="entry name" value="Cyt_c-like_dom_sf"/>
</dbReference>
<dbReference type="AlphaFoldDB" id="A0A7X1B113"/>
<feature type="signal peptide" evidence="5">
    <location>
        <begin position="1"/>
        <end position="19"/>
    </location>
</feature>
<evidence type="ECO:0000256" key="3">
    <source>
        <dbReference type="ARBA" id="ARBA00023004"/>
    </source>
</evidence>
<dbReference type="Pfam" id="PF13442">
    <property type="entry name" value="Cytochrome_CBB3"/>
    <property type="match status" value="1"/>
</dbReference>